<keyword evidence="4 8" id="KW-1133">Transmembrane helix</keyword>
<keyword evidence="6" id="KW-0479">Metal-binding</keyword>
<feature type="transmembrane region" description="Helical" evidence="8">
    <location>
        <begin position="250"/>
        <end position="271"/>
    </location>
</feature>
<feature type="transmembrane region" description="Helical" evidence="8">
    <location>
        <begin position="283"/>
        <end position="306"/>
    </location>
</feature>
<feature type="transmembrane region" description="Helical" evidence="8">
    <location>
        <begin position="318"/>
        <end position="337"/>
    </location>
</feature>
<comment type="caution">
    <text evidence="9">The sequence shown here is derived from an EMBL/GenBank/DDBJ whole genome shotgun (WGS) entry which is preliminary data.</text>
</comment>
<feature type="transmembrane region" description="Helical" evidence="8">
    <location>
        <begin position="221"/>
        <end position="243"/>
    </location>
</feature>
<name>A0AA38C5T4_TAXCH</name>
<evidence type="ECO:0000313" key="10">
    <source>
        <dbReference type="Proteomes" id="UP000824469"/>
    </source>
</evidence>
<sequence length="416" mass="47436">AARYHACGDWQWCPFTPRPPTQNLYSYLPMAYEYLLSSSRNTTSSVVPSSKGEMEQQERENDKRVRMRTVEFKALPAYMRDNEFIIGHYRLEWPLKHTFLSIFSIHNETLNVWTHLLGFIFFLCLTIYTATKLPNVGDLPVPNKANLHRLQSEVFSSLPSLPNMADLQAELRTALPHWVGNCLPENSSSLSNGTVHCILQTIKEDVTNMVLPHSQRPITRWPFFVFLGGATFCLFASTIFHLLSCHSEKLYYVFLRLDYSGIAVLIAASFYPPVYYSFMCTPFLRNIYLTAITLLGIATVIVSLIPAFQNPEFRSLRAILFSGMAIWGIAPVVHKIILHKDQPEALHTTAYEIGMGCFYVLGALVYATRIPERWKPGKFDIAGHSHQLFHILVIAGAYTHYQAGLLYLNWRDLKGC</sequence>
<feature type="binding site" evidence="6">
    <location>
        <position position="386"/>
    </location>
    <ligand>
        <name>Zn(2+)</name>
        <dbReference type="ChEBI" id="CHEBI:29105"/>
    </ligand>
</feature>
<feature type="transmembrane region" description="Helical" evidence="8">
    <location>
        <begin position="110"/>
        <end position="130"/>
    </location>
</feature>
<keyword evidence="3 8" id="KW-0812">Transmembrane</keyword>
<feature type="transmembrane region" description="Helical" evidence="8">
    <location>
        <begin position="349"/>
        <end position="367"/>
    </location>
</feature>
<evidence type="ECO:0000256" key="8">
    <source>
        <dbReference type="SAM" id="Phobius"/>
    </source>
</evidence>
<gene>
    <name evidence="9" type="ORF">KI387_034734</name>
</gene>
<keyword evidence="10" id="KW-1185">Reference proteome</keyword>
<feature type="region of interest" description="Disordered" evidence="7">
    <location>
        <begin position="43"/>
        <end position="63"/>
    </location>
</feature>
<feature type="non-terminal residue" evidence="9">
    <location>
        <position position="1"/>
    </location>
</feature>
<dbReference type="AlphaFoldDB" id="A0AA38C5T4"/>
<dbReference type="PANTHER" id="PTHR20855">
    <property type="entry name" value="ADIPOR/PROGESTIN RECEPTOR-RELATED"/>
    <property type="match status" value="1"/>
</dbReference>
<comment type="similarity">
    <text evidence="2">Belongs to the ADIPOR family.</text>
</comment>
<dbReference type="GO" id="GO:0016020">
    <property type="term" value="C:membrane"/>
    <property type="evidence" value="ECO:0007669"/>
    <property type="project" value="UniProtKB-SubCell"/>
</dbReference>
<evidence type="ECO:0000256" key="2">
    <source>
        <dbReference type="ARBA" id="ARBA00007018"/>
    </source>
</evidence>
<dbReference type="PANTHER" id="PTHR20855:SF52">
    <property type="entry name" value="ADIPONECTIN RECEPTOR PROTEIN"/>
    <property type="match status" value="1"/>
</dbReference>
<evidence type="ECO:0000256" key="4">
    <source>
        <dbReference type="ARBA" id="ARBA00022989"/>
    </source>
</evidence>
<dbReference type="GO" id="GO:0046872">
    <property type="term" value="F:metal ion binding"/>
    <property type="evidence" value="ECO:0007669"/>
    <property type="project" value="UniProtKB-KW"/>
</dbReference>
<feature type="compositionally biased region" description="Basic and acidic residues" evidence="7">
    <location>
        <begin position="52"/>
        <end position="63"/>
    </location>
</feature>
<dbReference type="EMBL" id="JAHRHJ020003813">
    <property type="protein sequence ID" value="KAH9290617.1"/>
    <property type="molecule type" value="Genomic_DNA"/>
</dbReference>
<feature type="binding site" evidence="6">
    <location>
        <position position="390"/>
    </location>
    <ligand>
        <name>Zn(2+)</name>
        <dbReference type="ChEBI" id="CHEBI:29105"/>
    </ligand>
</feature>
<feature type="binding site" evidence="6">
    <location>
        <position position="241"/>
    </location>
    <ligand>
        <name>Zn(2+)</name>
        <dbReference type="ChEBI" id="CHEBI:29105"/>
    </ligand>
</feature>
<dbReference type="Proteomes" id="UP000824469">
    <property type="component" value="Unassembled WGS sequence"/>
</dbReference>
<evidence type="ECO:0000256" key="3">
    <source>
        <dbReference type="ARBA" id="ARBA00022692"/>
    </source>
</evidence>
<dbReference type="GO" id="GO:0038023">
    <property type="term" value="F:signaling receptor activity"/>
    <property type="evidence" value="ECO:0007669"/>
    <property type="project" value="TreeGrafter"/>
</dbReference>
<evidence type="ECO:0000256" key="7">
    <source>
        <dbReference type="SAM" id="MobiDB-lite"/>
    </source>
</evidence>
<accession>A0AA38C5T4</accession>
<protein>
    <submittedName>
        <fullName evidence="9">Uncharacterized protein</fullName>
    </submittedName>
</protein>
<dbReference type="OMA" id="FYKEEWR"/>
<keyword evidence="5 8" id="KW-0472">Membrane</keyword>
<organism evidence="9 10">
    <name type="scientific">Taxus chinensis</name>
    <name type="common">Chinese yew</name>
    <name type="synonym">Taxus wallichiana var. chinensis</name>
    <dbReference type="NCBI Taxonomy" id="29808"/>
    <lineage>
        <taxon>Eukaryota</taxon>
        <taxon>Viridiplantae</taxon>
        <taxon>Streptophyta</taxon>
        <taxon>Embryophyta</taxon>
        <taxon>Tracheophyta</taxon>
        <taxon>Spermatophyta</taxon>
        <taxon>Pinopsida</taxon>
        <taxon>Pinidae</taxon>
        <taxon>Conifers II</taxon>
        <taxon>Cupressales</taxon>
        <taxon>Taxaceae</taxon>
        <taxon>Taxus</taxon>
    </lineage>
</organism>
<evidence type="ECO:0000256" key="5">
    <source>
        <dbReference type="ARBA" id="ARBA00023136"/>
    </source>
</evidence>
<dbReference type="GO" id="GO:0009725">
    <property type="term" value="P:response to hormone"/>
    <property type="evidence" value="ECO:0007669"/>
    <property type="project" value="UniProtKB-ARBA"/>
</dbReference>
<reference evidence="9 10" key="1">
    <citation type="journal article" date="2021" name="Nat. Plants">
        <title>The Taxus genome provides insights into paclitaxel biosynthesis.</title>
        <authorList>
            <person name="Xiong X."/>
            <person name="Gou J."/>
            <person name="Liao Q."/>
            <person name="Li Y."/>
            <person name="Zhou Q."/>
            <person name="Bi G."/>
            <person name="Li C."/>
            <person name="Du R."/>
            <person name="Wang X."/>
            <person name="Sun T."/>
            <person name="Guo L."/>
            <person name="Liang H."/>
            <person name="Lu P."/>
            <person name="Wu Y."/>
            <person name="Zhang Z."/>
            <person name="Ro D.K."/>
            <person name="Shang Y."/>
            <person name="Huang S."/>
            <person name="Yan J."/>
        </authorList>
    </citation>
    <scope>NUCLEOTIDE SEQUENCE [LARGE SCALE GENOMIC DNA]</scope>
    <source>
        <strain evidence="9">Ta-2019</strain>
    </source>
</reference>
<dbReference type="Pfam" id="PF03006">
    <property type="entry name" value="HlyIII"/>
    <property type="match status" value="2"/>
</dbReference>
<comment type="subcellular location">
    <subcellularLocation>
        <location evidence="1">Membrane</location>
        <topology evidence="1">Multi-pass membrane protein</topology>
    </subcellularLocation>
</comment>
<dbReference type="InterPro" id="IPR004254">
    <property type="entry name" value="AdipoR/HlyIII-related"/>
</dbReference>
<evidence type="ECO:0000313" key="9">
    <source>
        <dbReference type="EMBL" id="KAH9290617.1"/>
    </source>
</evidence>
<feature type="transmembrane region" description="Helical" evidence="8">
    <location>
        <begin position="388"/>
        <end position="410"/>
    </location>
</feature>
<evidence type="ECO:0000256" key="6">
    <source>
        <dbReference type="PIRSR" id="PIRSR604254-1"/>
    </source>
</evidence>
<keyword evidence="6" id="KW-0862">Zinc</keyword>
<evidence type="ECO:0000256" key="1">
    <source>
        <dbReference type="ARBA" id="ARBA00004141"/>
    </source>
</evidence>
<proteinExistence type="inferred from homology"/>
<dbReference type="GO" id="GO:0009744">
    <property type="term" value="P:response to sucrose"/>
    <property type="evidence" value="ECO:0007669"/>
    <property type="project" value="UniProtKB-ARBA"/>
</dbReference>